<organism evidence="1 2">
    <name type="scientific">Saccharopolyspora rosea</name>
    <dbReference type="NCBI Taxonomy" id="524884"/>
    <lineage>
        <taxon>Bacteria</taxon>
        <taxon>Bacillati</taxon>
        <taxon>Actinomycetota</taxon>
        <taxon>Actinomycetes</taxon>
        <taxon>Pseudonocardiales</taxon>
        <taxon>Pseudonocardiaceae</taxon>
        <taxon>Saccharopolyspora</taxon>
    </lineage>
</organism>
<accession>A0ABW3FWY2</accession>
<protein>
    <submittedName>
        <fullName evidence="1">Uncharacterized protein</fullName>
    </submittedName>
</protein>
<dbReference type="RefSeq" id="WP_263251707.1">
    <property type="nucleotide sequence ID" value="NZ_BAABLT010000045.1"/>
</dbReference>
<evidence type="ECO:0000313" key="1">
    <source>
        <dbReference type="EMBL" id="MFD0922369.1"/>
    </source>
</evidence>
<comment type="caution">
    <text evidence="1">The sequence shown here is derived from an EMBL/GenBank/DDBJ whole genome shotgun (WGS) entry which is preliminary data.</text>
</comment>
<proteinExistence type="predicted"/>
<evidence type="ECO:0000313" key="2">
    <source>
        <dbReference type="Proteomes" id="UP001597018"/>
    </source>
</evidence>
<dbReference type="EMBL" id="JBHTIW010000020">
    <property type="protein sequence ID" value="MFD0922369.1"/>
    <property type="molecule type" value="Genomic_DNA"/>
</dbReference>
<reference evidence="2" key="1">
    <citation type="journal article" date="2019" name="Int. J. Syst. Evol. Microbiol.">
        <title>The Global Catalogue of Microorganisms (GCM) 10K type strain sequencing project: providing services to taxonomists for standard genome sequencing and annotation.</title>
        <authorList>
            <consortium name="The Broad Institute Genomics Platform"/>
            <consortium name="The Broad Institute Genome Sequencing Center for Infectious Disease"/>
            <person name="Wu L."/>
            <person name="Ma J."/>
        </authorList>
    </citation>
    <scope>NUCLEOTIDE SEQUENCE [LARGE SCALE GENOMIC DNA]</scope>
    <source>
        <strain evidence="2">CCUG 56401</strain>
    </source>
</reference>
<name>A0ABW3FWY2_9PSEU</name>
<sequence length="70" mass="7769">MVYRAHGVETATVVGLSESVRVTHEYDKAFDEVILTFRGNDELVLSCTRRGFVALRDAVAAVEREWPGTA</sequence>
<dbReference type="Proteomes" id="UP001597018">
    <property type="component" value="Unassembled WGS sequence"/>
</dbReference>
<gene>
    <name evidence="1" type="ORF">ACFQ16_21705</name>
</gene>
<keyword evidence="2" id="KW-1185">Reference proteome</keyword>